<gene>
    <name evidence="1" type="ORF">ACFSKU_00275</name>
</gene>
<dbReference type="Proteomes" id="UP001597369">
    <property type="component" value="Unassembled WGS sequence"/>
</dbReference>
<dbReference type="EMBL" id="JBHUHV010000001">
    <property type="protein sequence ID" value="MFD2065303.1"/>
    <property type="molecule type" value="Genomic_DNA"/>
</dbReference>
<accession>A0ABW4WRJ3</accession>
<name>A0ABW4WRJ3_9BACT</name>
<proteinExistence type="predicted"/>
<evidence type="ECO:0000313" key="1">
    <source>
        <dbReference type="EMBL" id="MFD2065303.1"/>
    </source>
</evidence>
<organism evidence="1 2">
    <name type="scientific">Pontibacter silvestris</name>
    <dbReference type="NCBI Taxonomy" id="2305183"/>
    <lineage>
        <taxon>Bacteria</taxon>
        <taxon>Pseudomonadati</taxon>
        <taxon>Bacteroidota</taxon>
        <taxon>Cytophagia</taxon>
        <taxon>Cytophagales</taxon>
        <taxon>Hymenobacteraceae</taxon>
        <taxon>Pontibacter</taxon>
    </lineage>
</organism>
<comment type="caution">
    <text evidence="1">The sequence shown here is derived from an EMBL/GenBank/DDBJ whole genome shotgun (WGS) entry which is preliminary data.</text>
</comment>
<evidence type="ECO:0000313" key="2">
    <source>
        <dbReference type="Proteomes" id="UP001597369"/>
    </source>
</evidence>
<reference evidence="2" key="1">
    <citation type="journal article" date="2019" name="Int. J. Syst. Evol. Microbiol.">
        <title>The Global Catalogue of Microorganisms (GCM) 10K type strain sequencing project: providing services to taxonomists for standard genome sequencing and annotation.</title>
        <authorList>
            <consortium name="The Broad Institute Genomics Platform"/>
            <consortium name="The Broad Institute Genome Sequencing Center for Infectious Disease"/>
            <person name="Wu L."/>
            <person name="Ma J."/>
        </authorList>
    </citation>
    <scope>NUCLEOTIDE SEQUENCE [LARGE SCALE GENOMIC DNA]</scope>
    <source>
        <strain evidence="2">JCM 16545</strain>
    </source>
</reference>
<sequence length="54" mass="5919">MNDFTIAIYCFIDDYLKVAGQKPAAKRKLSDAEVITTALVAARYFGGNMTTARS</sequence>
<protein>
    <submittedName>
        <fullName evidence="1">IS982 family transposase</fullName>
    </submittedName>
</protein>
<feature type="non-terminal residue" evidence="1">
    <location>
        <position position="54"/>
    </location>
</feature>
<keyword evidence="2" id="KW-1185">Reference proteome</keyword>